<evidence type="ECO:0000313" key="4">
    <source>
        <dbReference type="Proteomes" id="UP000053558"/>
    </source>
</evidence>
<dbReference type="RefSeq" id="XP_007768365.1">
    <property type="nucleotide sequence ID" value="XM_007770175.1"/>
</dbReference>
<reference evidence="4" key="1">
    <citation type="journal article" date="2012" name="Science">
        <title>The Paleozoic origin of enzymatic lignin decomposition reconstructed from 31 fungal genomes.</title>
        <authorList>
            <person name="Floudas D."/>
            <person name="Binder M."/>
            <person name="Riley R."/>
            <person name="Barry K."/>
            <person name="Blanchette R.A."/>
            <person name="Henrissat B."/>
            <person name="Martinez A.T."/>
            <person name="Otillar R."/>
            <person name="Spatafora J.W."/>
            <person name="Yadav J.S."/>
            <person name="Aerts A."/>
            <person name="Benoit I."/>
            <person name="Boyd A."/>
            <person name="Carlson A."/>
            <person name="Copeland A."/>
            <person name="Coutinho P.M."/>
            <person name="de Vries R.P."/>
            <person name="Ferreira P."/>
            <person name="Findley K."/>
            <person name="Foster B."/>
            <person name="Gaskell J."/>
            <person name="Glotzer D."/>
            <person name="Gorecki P."/>
            <person name="Heitman J."/>
            <person name="Hesse C."/>
            <person name="Hori C."/>
            <person name="Igarashi K."/>
            <person name="Jurgens J.A."/>
            <person name="Kallen N."/>
            <person name="Kersten P."/>
            <person name="Kohler A."/>
            <person name="Kuees U."/>
            <person name="Kumar T.K.A."/>
            <person name="Kuo A."/>
            <person name="LaButti K."/>
            <person name="Larrondo L.F."/>
            <person name="Lindquist E."/>
            <person name="Ling A."/>
            <person name="Lombard V."/>
            <person name="Lucas S."/>
            <person name="Lundell T."/>
            <person name="Martin R."/>
            <person name="McLaughlin D.J."/>
            <person name="Morgenstern I."/>
            <person name="Morin E."/>
            <person name="Murat C."/>
            <person name="Nagy L.G."/>
            <person name="Nolan M."/>
            <person name="Ohm R.A."/>
            <person name="Patyshakuliyeva A."/>
            <person name="Rokas A."/>
            <person name="Ruiz-Duenas F.J."/>
            <person name="Sabat G."/>
            <person name="Salamov A."/>
            <person name="Samejima M."/>
            <person name="Schmutz J."/>
            <person name="Slot J.C."/>
            <person name="St John F."/>
            <person name="Stenlid J."/>
            <person name="Sun H."/>
            <person name="Sun S."/>
            <person name="Syed K."/>
            <person name="Tsang A."/>
            <person name="Wiebenga A."/>
            <person name="Young D."/>
            <person name="Pisabarro A."/>
            <person name="Eastwood D.C."/>
            <person name="Martin F."/>
            <person name="Cullen D."/>
            <person name="Grigoriev I.V."/>
            <person name="Hibbett D.S."/>
        </authorList>
    </citation>
    <scope>NUCLEOTIDE SEQUENCE [LARGE SCALE GENOMIC DNA]</scope>
    <source>
        <strain evidence="4">RWD-64-598 SS2</strain>
    </source>
</reference>
<keyword evidence="2" id="KW-0472">Membrane</keyword>
<comment type="caution">
    <text evidence="3">The sequence shown here is derived from an EMBL/GenBank/DDBJ whole genome shotgun (WGS) entry which is preliminary data.</text>
</comment>
<dbReference type="GeneID" id="19210345"/>
<dbReference type="KEGG" id="cput:CONPUDRAFT_82028"/>
<evidence type="ECO:0000256" key="2">
    <source>
        <dbReference type="SAM" id="Phobius"/>
    </source>
</evidence>
<keyword evidence="2" id="KW-1133">Transmembrane helix</keyword>
<feature type="transmembrane region" description="Helical" evidence="2">
    <location>
        <begin position="211"/>
        <end position="233"/>
    </location>
</feature>
<dbReference type="Proteomes" id="UP000053558">
    <property type="component" value="Unassembled WGS sequence"/>
</dbReference>
<feature type="region of interest" description="Disordered" evidence="1">
    <location>
        <begin position="1"/>
        <end position="44"/>
    </location>
</feature>
<organism evidence="3 4">
    <name type="scientific">Coniophora puteana (strain RWD-64-598)</name>
    <name type="common">Brown rot fungus</name>
    <dbReference type="NCBI Taxonomy" id="741705"/>
    <lineage>
        <taxon>Eukaryota</taxon>
        <taxon>Fungi</taxon>
        <taxon>Dikarya</taxon>
        <taxon>Basidiomycota</taxon>
        <taxon>Agaricomycotina</taxon>
        <taxon>Agaricomycetes</taxon>
        <taxon>Agaricomycetidae</taxon>
        <taxon>Boletales</taxon>
        <taxon>Coniophorineae</taxon>
        <taxon>Coniophoraceae</taxon>
        <taxon>Coniophora</taxon>
    </lineage>
</organism>
<accession>A0A5M3MPE1</accession>
<dbReference type="OrthoDB" id="3261666at2759"/>
<keyword evidence="4" id="KW-1185">Reference proteome</keyword>
<dbReference type="OMA" id="RWVWVIG"/>
<feature type="compositionally biased region" description="Basic and acidic residues" evidence="1">
    <location>
        <begin position="1"/>
        <end position="11"/>
    </location>
</feature>
<feature type="compositionally biased region" description="Polar residues" evidence="1">
    <location>
        <begin position="265"/>
        <end position="276"/>
    </location>
</feature>
<protein>
    <submittedName>
        <fullName evidence="3">Uncharacterized protein</fullName>
    </submittedName>
</protein>
<name>A0A5M3MPE1_CONPW</name>
<feature type="region of interest" description="Disordered" evidence="1">
    <location>
        <begin position="244"/>
        <end position="286"/>
    </location>
</feature>
<proteinExistence type="predicted"/>
<evidence type="ECO:0000256" key="1">
    <source>
        <dbReference type="SAM" id="MobiDB-lite"/>
    </source>
</evidence>
<sequence>MYDHNDDELKRQSGFGAVGLGFMNGDLSDDEEDDHKPTPAQGNKHAVLIAATQHQPQVPARIPLAAPRPGYPAPVSAIDLPRSPSANQQMSEVPLHLRNPPGDLNAPRVPPPAYNGQNAHAVPNAPHPLQPPMTPITPIFARPSASPAPRDVKFSGDAIMRGNSEDALLPRRGDKGDDFWRRFSVIAKEDTKQPSSWLSKTQSGTNRLSRWVWVIGMVLLIIVAFSIGLWWYISHKSTSTTAPKAIGGNEGDGGAGEASSLPPGASSTPHVTPTNTVKDRRALPTPTGDILNLMNLGNLEDSLTANGSQGHSKLRKKHYARNRYHGLY</sequence>
<dbReference type="EMBL" id="JH711578">
    <property type="protein sequence ID" value="EIW80907.1"/>
    <property type="molecule type" value="Genomic_DNA"/>
</dbReference>
<dbReference type="AlphaFoldDB" id="A0A5M3MPE1"/>
<gene>
    <name evidence="3" type="ORF">CONPUDRAFT_82028</name>
</gene>
<evidence type="ECO:0000313" key="3">
    <source>
        <dbReference type="EMBL" id="EIW80907.1"/>
    </source>
</evidence>
<keyword evidence="2" id="KW-0812">Transmembrane</keyword>